<proteinExistence type="predicted"/>
<dbReference type="OrthoDB" id="5957809at2"/>
<organism evidence="3 4">
    <name type="scientific">Pseudomonas fluorescens</name>
    <dbReference type="NCBI Taxonomy" id="294"/>
    <lineage>
        <taxon>Bacteria</taxon>
        <taxon>Pseudomonadati</taxon>
        <taxon>Pseudomonadota</taxon>
        <taxon>Gammaproteobacteria</taxon>
        <taxon>Pseudomonadales</taxon>
        <taxon>Pseudomonadaceae</taxon>
        <taxon>Pseudomonas</taxon>
    </lineage>
</organism>
<dbReference type="EMBL" id="LUKJ01000003">
    <property type="protein sequence ID" value="KZN19265.1"/>
    <property type="molecule type" value="Genomic_DNA"/>
</dbReference>
<evidence type="ECO:0000313" key="3">
    <source>
        <dbReference type="EMBL" id="KZN19265.1"/>
    </source>
</evidence>
<gene>
    <name evidence="3" type="ORF">A1D17_25035</name>
</gene>
<dbReference type="PANTHER" id="PTHR37549">
    <property type="entry name" value="LIPOPROTEIN LPRI"/>
    <property type="match status" value="1"/>
</dbReference>
<dbReference type="InterPro" id="IPR009739">
    <property type="entry name" value="LprI-like_N"/>
</dbReference>
<dbReference type="AlphaFoldDB" id="A0A166PSJ7"/>
<accession>A0A166PSJ7</accession>
<dbReference type="Gene3D" id="1.20.1270.180">
    <property type="match status" value="1"/>
</dbReference>
<dbReference type="Pfam" id="PF07007">
    <property type="entry name" value="LprI"/>
    <property type="match status" value="1"/>
</dbReference>
<evidence type="ECO:0000313" key="4">
    <source>
        <dbReference type="Proteomes" id="UP000076489"/>
    </source>
</evidence>
<sequence>MPPTLFRFNTRCALLLVLLASAAATHASSFDCTSAASPSEKAICADPNTSKLDQKLAKVWRSTLAKVVDPKALKADQRQWLKQRNRCSDQIDCLRQQYLMRITELEHAAIPFNWDTTWQRIPWGVSTGAELKTTRRDSTHLGFEVSAASGANSGNLDGIAKLDGTQAHYTEGACALTFKAINGVLDVTQDGVDADCGAGMGVFYAGRYVASEQALALDYDLLSLGLVRTQQEDDALRQLLKDDYQTLMDSSSSRLIGDESNDLPGAEVTEMWVRGLGNTNAAILMRAADARFWLVLLVFDEQNNSRARYYTNMSSWKGRLPDALQRWYDERAKGQIMPLDLMP</sequence>
<keyword evidence="1" id="KW-0732">Signal</keyword>
<reference evidence="4" key="1">
    <citation type="submission" date="2016-03" db="EMBL/GenBank/DDBJ databases">
        <authorList>
            <person name="Ray J."/>
            <person name="Price M."/>
            <person name="Deutschbauer A."/>
        </authorList>
    </citation>
    <scope>NUCLEOTIDE SEQUENCE [LARGE SCALE GENOMIC DNA]</scope>
    <source>
        <strain evidence="4">FW300-N1B4</strain>
    </source>
</reference>
<dbReference type="GO" id="GO:0005576">
    <property type="term" value="C:extracellular region"/>
    <property type="evidence" value="ECO:0007669"/>
    <property type="project" value="TreeGrafter"/>
</dbReference>
<evidence type="ECO:0000256" key="1">
    <source>
        <dbReference type="SAM" id="SignalP"/>
    </source>
</evidence>
<dbReference type="InterPro" id="IPR052755">
    <property type="entry name" value="Lysozyme_Inhibitor_LprI"/>
</dbReference>
<name>A0A166PSJ7_PSEFL</name>
<protein>
    <recommendedName>
        <fullName evidence="2">Lysozyme inhibitor LprI-like N-terminal domain-containing protein</fullName>
    </recommendedName>
</protein>
<feature type="chain" id="PRO_5007878394" description="Lysozyme inhibitor LprI-like N-terminal domain-containing protein" evidence="1">
    <location>
        <begin position="28"/>
        <end position="343"/>
    </location>
</feature>
<comment type="caution">
    <text evidence="3">The sequence shown here is derived from an EMBL/GenBank/DDBJ whole genome shotgun (WGS) entry which is preliminary data.</text>
</comment>
<dbReference type="PANTHER" id="PTHR37549:SF1">
    <property type="entry name" value="LIPOPROTEIN LPRI"/>
    <property type="match status" value="1"/>
</dbReference>
<dbReference type="Proteomes" id="UP000076489">
    <property type="component" value="Unassembled WGS sequence"/>
</dbReference>
<evidence type="ECO:0000259" key="2">
    <source>
        <dbReference type="Pfam" id="PF07007"/>
    </source>
</evidence>
<dbReference type="RefSeq" id="WP_063343123.1">
    <property type="nucleotide sequence ID" value="NZ_LUKJ01000003.1"/>
</dbReference>
<feature type="domain" description="Lysozyme inhibitor LprI-like N-terminal" evidence="2">
    <location>
        <begin position="32"/>
        <end position="101"/>
    </location>
</feature>
<feature type="signal peptide" evidence="1">
    <location>
        <begin position="1"/>
        <end position="27"/>
    </location>
</feature>
<reference evidence="3 4" key="2">
    <citation type="journal article" date="2018" name="Nature">
        <title>Mutant phenotypes for thousands of bacterial genes of unknown function.</title>
        <authorList>
            <person name="Price M.N."/>
            <person name="Wetmore K.M."/>
            <person name="Waters R.J."/>
            <person name="Callaghan M."/>
            <person name="Ray J."/>
            <person name="Liu H."/>
            <person name="Kuehl J.V."/>
            <person name="Melnyk R.A."/>
            <person name="Lamson J.S."/>
            <person name="Suh Y."/>
            <person name="Carlson H.K."/>
            <person name="Esquivel Z."/>
            <person name="Sadeeshkumar H."/>
            <person name="Chakraborty R."/>
            <person name="Zane G.M."/>
            <person name="Rubin B.E."/>
            <person name="Wall J.D."/>
            <person name="Visel A."/>
            <person name="Bristow J."/>
            <person name="Blow M.J."/>
            <person name="Arkin A.P."/>
            <person name="Deutschbauer A.M."/>
        </authorList>
    </citation>
    <scope>NUCLEOTIDE SEQUENCE [LARGE SCALE GENOMIC DNA]</scope>
    <source>
        <strain evidence="3 4">FW300-N1B4</strain>
    </source>
</reference>